<evidence type="ECO:0000313" key="10">
    <source>
        <dbReference type="EMBL" id="ASU50502.1"/>
    </source>
</evidence>
<dbReference type="Proteomes" id="UP000318427">
    <property type="component" value="Segment"/>
</dbReference>
<evidence type="ECO:0000256" key="1">
    <source>
        <dbReference type="ARBA" id="ARBA00005746"/>
    </source>
</evidence>
<dbReference type="Proteomes" id="UP000318921">
    <property type="component" value="Segment"/>
</dbReference>
<dbReference type="InterPro" id="IPR004912">
    <property type="entry name" value="Adeno_VII"/>
</dbReference>
<feature type="compositionally biased region" description="Basic residues" evidence="8">
    <location>
        <begin position="64"/>
        <end position="77"/>
    </location>
</feature>
<reference evidence="14" key="2">
    <citation type="submission" date="2017-01" db="EMBL/GenBank/DDBJ databases">
        <authorList>
            <person name="Mah S.A."/>
            <person name="Swanson W.J."/>
            <person name="Moy G.W."/>
            <person name="Vacquier V.D."/>
        </authorList>
    </citation>
    <scope>NUCLEOTIDE SEQUENCE</scope>
    <source>
        <strain evidence="9">Ad02_MD</strain>
        <strain evidence="10">Ad06_WTD</strain>
        <strain evidence="11">Ad10_Aa</strain>
        <strain evidence="12">Ad13_Elk</strain>
        <strain evidence="13">Ad16_Elk</strain>
        <strain evidence="14">Ad99_Aa</strain>
    </source>
</reference>
<keyword evidence="6" id="KW-0238">DNA-binding</keyword>
<dbReference type="Proteomes" id="UP000317884">
    <property type="component" value="Genome"/>
</dbReference>
<evidence type="ECO:0000256" key="7">
    <source>
        <dbReference type="ARBA" id="ARBA00023296"/>
    </source>
</evidence>
<keyword evidence="3" id="KW-1048">Host nucleus</keyword>
<comment type="similarity">
    <text evidence="1">Belongs to the adenoviridae histone-like nucleoprotein family.</text>
</comment>
<evidence type="ECO:0000313" key="14">
    <source>
        <dbReference type="EMBL" id="ASU50610.1"/>
    </source>
</evidence>
<evidence type="ECO:0000313" key="11">
    <source>
        <dbReference type="EMBL" id="ASU50529.1"/>
    </source>
</evidence>
<dbReference type="GO" id="GO:0003677">
    <property type="term" value="F:DNA binding"/>
    <property type="evidence" value="ECO:0007669"/>
    <property type="project" value="UniProtKB-KW"/>
</dbReference>
<keyword evidence="5" id="KW-0426">Late protein</keyword>
<evidence type="ECO:0000256" key="6">
    <source>
        <dbReference type="ARBA" id="ARBA00023125"/>
    </source>
</evidence>
<dbReference type="EMBL" id="KY468407">
    <property type="protein sequence ID" value="ASU50610.1"/>
    <property type="molecule type" value="Genomic_DNA"/>
</dbReference>
<evidence type="ECO:0000313" key="9">
    <source>
        <dbReference type="EMBL" id="ASU50475.1"/>
    </source>
</evidence>
<evidence type="ECO:0000256" key="8">
    <source>
        <dbReference type="SAM" id="MobiDB-lite"/>
    </source>
</evidence>
<feature type="compositionally biased region" description="Basic and acidic residues" evidence="8">
    <location>
        <begin position="78"/>
        <end position="91"/>
    </location>
</feature>
<accession>A0A223PZ52</accession>
<evidence type="ECO:0000313" key="13">
    <source>
        <dbReference type="EMBL" id="ASU50583.1"/>
    </source>
</evidence>
<evidence type="ECO:0000256" key="3">
    <source>
        <dbReference type="ARBA" id="ARBA00022562"/>
    </source>
</evidence>
<organism evidence="14">
    <name type="scientific">Odocoileus adenovirus 1</name>
    <dbReference type="NCBI Taxonomy" id="78522"/>
    <lineage>
        <taxon>Viruses</taxon>
        <taxon>Varidnaviria</taxon>
        <taxon>Bamfordvirae</taxon>
        <taxon>Preplasmiviricota</taxon>
        <taxon>Polisuviricotina</taxon>
        <taxon>Pharingeaviricetes</taxon>
        <taxon>Rowavirales</taxon>
        <taxon>Adenoviridae</taxon>
        <taxon>Barthadenovirus</taxon>
        <taxon>Barthadenovirus cervi</taxon>
        <taxon>Deer atadenovirus A</taxon>
    </lineage>
</organism>
<feature type="region of interest" description="Disordered" evidence="8">
    <location>
        <begin position="64"/>
        <end position="91"/>
    </location>
</feature>
<evidence type="ECO:0000256" key="5">
    <source>
        <dbReference type="ARBA" id="ARBA00022921"/>
    </source>
</evidence>
<dbReference type="Proteomes" id="UP000317382">
    <property type="component" value="Genome"/>
</dbReference>
<dbReference type="EMBL" id="KY468405">
    <property type="protein sequence ID" value="ASU50556.1"/>
    <property type="molecule type" value="Genomic_DNA"/>
</dbReference>
<dbReference type="EMBL" id="KY468402">
    <property type="protein sequence ID" value="ASU50475.1"/>
    <property type="molecule type" value="Genomic_DNA"/>
</dbReference>
<sequence length="117" mass="13963">MSVLMSPSDNTGWGAIGTALMRATGLKFTKNQPVRVRPYYRAQWGQLNARTSLARLKQRLKIYEKKHRNRSKRRAQLRRSETISRKKKRENATKRFERYLDEISRIRAFNRARREVV</sequence>
<evidence type="ECO:0000256" key="2">
    <source>
        <dbReference type="ARBA" id="ARBA00022524"/>
    </source>
</evidence>
<dbReference type="EMBL" id="KY468403">
    <property type="protein sequence ID" value="ASU50502.1"/>
    <property type="molecule type" value="Genomic_DNA"/>
</dbReference>
<proteinExistence type="inferred from homology"/>
<evidence type="ECO:0000313" key="12">
    <source>
        <dbReference type="EMBL" id="ASU50556.1"/>
    </source>
</evidence>
<dbReference type="Proteomes" id="UP000317920">
    <property type="component" value="Segment"/>
</dbReference>
<keyword evidence="2" id="KW-1163">Viral penetration into host nucleus</keyword>
<dbReference type="GO" id="GO:0043657">
    <property type="term" value="C:host cell"/>
    <property type="evidence" value="ECO:0007669"/>
    <property type="project" value="GOC"/>
</dbReference>
<protein>
    <submittedName>
        <fullName evidence="14">PVII</fullName>
    </submittedName>
</protein>
<keyword evidence="7" id="KW-1160">Virus entry into host cell</keyword>
<name>A0A223PZ52_9ADEN</name>
<dbReference type="GO" id="GO:0046718">
    <property type="term" value="P:symbiont entry into host cell"/>
    <property type="evidence" value="ECO:0007669"/>
    <property type="project" value="UniProtKB-KW"/>
</dbReference>
<dbReference type="Pfam" id="PF03228">
    <property type="entry name" value="Adeno_VII"/>
    <property type="match status" value="1"/>
</dbReference>
<dbReference type="EMBL" id="KY468406">
    <property type="protein sequence ID" value="ASU50583.1"/>
    <property type="molecule type" value="Genomic_DNA"/>
</dbReference>
<dbReference type="Proteomes" id="UP000315832">
    <property type="component" value="Segment"/>
</dbReference>
<evidence type="ECO:0000256" key="4">
    <source>
        <dbReference type="ARBA" id="ARBA00022844"/>
    </source>
</evidence>
<dbReference type="EMBL" id="KY468404">
    <property type="protein sequence ID" value="ASU50529.1"/>
    <property type="molecule type" value="Genomic_DNA"/>
</dbReference>
<dbReference type="GO" id="GO:0075732">
    <property type="term" value="P:viral penetration into host nucleus"/>
    <property type="evidence" value="ECO:0007669"/>
    <property type="project" value="UniProtKB-KW"/>
</dbReference>
<reference evidence="14" key="1">
    <citation type="journal article" date="2017" name="J. Gen. Virol.">
        <title>Whole-genome sequences of Odocoileus hemionus deer adenovirus isolates from deer, moose and elk are highly conserved and support a new species in the genus Atadenovirus.</title>
        <authorList>
            <person name="Miller M.M."/>
            <person name="Cornish T.E."/>
            <person name="Creekmore T.E."/>
            <person name="Fox K."/>
            <person name="Laegreid W."/>
            <person name="McKenna J."/>
            <person name="Vasquez M."/>
            <person name="Woods L.W."/>
        </authorList>
    </citation>
    <scope>NUCLEOTIDE SEQUENCE [LARGE SCALE GENOMIC DNA]</scope>
    <source>
        <strain evidence="9">Ad02_MD</strain>
        <strain evidence="10">Ad06_WTD</strain>
        <strain evidence="11">Ad10_Aa</strain>
        <strain evidence="12">Ad13_Elk</strain>
        <strain evidence="13">Ad16_Elk</strain>
        <strain evidence="14">Ad99_Aa</strain>
    </source>
</reference>
<keyword evidence="4" id="KW-0946">Virion</keyword>
<dbReference type="GO" id="GO:0019028">
    <property type="term" value="C:viral capsid"/>
    <property type="evidence" value="ECO:0007669"/>
    <property type="project" value="InterPro"/>
</dbReference>